<dbReference type="Proteomes" id="UP001151081">
    <property type="component" value="Unassembled WGS sequence"/>
</dbReference>
<evidence type="ECO:0000256" key="1">
    <source>
        <dbReference type="SAM" id="MobiDB-lite"/>
    </source>
</evidence>
<dbReference type="AlphaFoldDB" id="A0A9X3X6D0"/>
<accession>A0A9X3X6D0</accession>
<dbReference type="EMBL" id="JAGTJJ010000007">
    <property type="protein sequence ID" value="MDC3982231.1"/>
    <property type="molecule type" value="Genomic_DNA"/>
</dbReference>
<gene>
    <name evidence="2" type="ORF">KEG57_17055</name>
</gene>
<name>A0A9X3X6D0_9BACT</name>
<evidence type="ECO:0000313" key="2">
    <source>
        <dbReference type="EMBL" id="MDC3982231.1"/>
    </source>
</evidence>
<sequence length="62" mass="6703">MRISIDKVVGSVVQGPGDGSGGELSSPRDAAPEEGALVEERIDEIERELRIRAARRARRCAD</sequence>
<keyword evidence="3" id="KW-1185">Reference proteome</keyword>
<reference evidence="2 3" key="1">
    <citation type="submission" date="2021-04" db="EMBL/GenBank/DDBJ databases">
        <title>Genome analysis of Polyangium sp.</title>
        <authorList>
            <person name="Li Y."/>
            <person name="Wang J."/>
        </authorList>
    </citation>
    <scope>NUCLEOTIDE SEQUENCE [LARGE SCALE GENOMIC DNA]</scope>
    <source>
        <strain evidence="2 3">SDU14</strain>
    </source>
</reference>
<comment type="caution">
    <text evidence="2">The sequence shown here is derived from an EMBL/GenBank/DDBJ whole genome shotgun (WGS) entry which is preliminary data.</text>
</comment>
<feature type="region of interest" description="Disordered" evidence="1">
    <location>
        <begin position="1"/>
        <end position="38"/>
    </location>
</feature>
<dbReference type="RefSeq" id="WP_272420669.1">
    <property type="nucleotide sequence ID" value="NZ_JAGTJJ010000007.1"/>
</dbReference>
<protein>
    <submittedName>
        <fullName evidence="2">Uncharacterized protein</fullName>
    </submittedName>
</protein>
<evidence type="ECO:0000313" key="3">
    <source>
        <dbReference type="Proteomes" id="UP001151081"/>
    </source>
</evidence>
<proteinExistence type="predicted"/>
<organism evidence="2 3">
    <name type="scientific">Polyangium jinanense</name>
    <dbReference type="NCBI Taxonomy" id="2829994"/>
    <lineage>
        <taxon>Bacteria</taxon>
        <taxon>Pseudomonadati</taxon>
        <taxon>Myxococcota</taxon>
        <taxon>Polyangia</taxon>
        <taxon>Polyangiales</taxon>
        <taxon>Polyangiaceae</taxon>
        <taxon>Polyangium</taxon>
    </lineage>
</organism>